<organism evidence="5">
    <name type="scientific">Hymenolepis diminuta</name>
    <name type="common">Rat tapeworm</name>
    <dbReference type="NCBI Taxonomy" id="6216"/>
    <lineage>
        <taxon>Eukaryota</taxon>
        <taxon>Metazoa</taxon>
        <taxon>Spiralia</taxon>
        <taxon>Lophotrochozoa</taxon>
        <taxon>Platyhelminthes</taxon>
        <taxon>Cestoda</taxon>
        <taxon>Eucestoda</taxon>
        <taxon>Cyclophyllidea</taxon>
        <taxon>Hymenolepididae</taxon>
        <taxon>Hymenolepis</taxon>
    </lineage>
</organism>
<dbReference type="InterPro" id="IPR047579">
    <property type="entry name" value="DD_CABYR_SP17"/>
</dbReference>
<proteinExistence type="predicted"/>
<evidence type="ECO:0000256" key="1">
    <source>
        <dbReference type="SAM" id="MobiDB-lite"/>
    </source>
</evidence>
<dbReference type="Pfam" id="PF02197">
    <property type="entry name" value="RIIa"/>
    <property type="match status" value="1"/>
</dbReference>
<sequence length="82" mass="9488">MPFCDKPQLPEGFQQLLEDLTCEVLLQRPADVVQFSIDFFKSRRDSNSSLRNQPPVIKRANDDPLGNDRTLHIRNCPQDKFS</sequence>
<dbReference type="WBParaSite" id="HDID_0000029801-mRNA-1">
    <property type="protein sequence ID" value="HDID_0000029801-mRNA-1"/>
    <property type="gene ID" value="HDID_0000029801"/>
</dbReference>
<dbReference type="Proteomes" id="UP000274504">
    <property type="component" value="Unassembled WGS sequence"/>
</dbReference>
<protein>
    <submittedName>
        <fullName evidence="5">RIIa domain-containing protein</fullName>
    </submittedName>
</protein>
<feature type="domain" description="RIIa" evidence="2">
    <location>
        <begin position="11"/>
        <end position="44"/>
    </location>
</feature>
<dbReference type="CDD" id="cd12100">
    <property type="entry name" value="DD_CABYR_SP17"/>
    <property type="match status" value="1"/>
</dbReference>
<accession>A0A0R3S858</accession>
<evidence type="ECO:0000313" key="5">
    <source>
        <dbReference type="WBParaSite" id="HDID_0000029801-mRNA-1"/>
    </source>
</evidence>
<name>A0A0R3S858_HYMDI</name>
<gene>
    <name evidence="3" type="ORF">HDID_LOCUS299</name>
</gene>
<dbReference type="EMBL" id="UYSG01000036">
    <property type="protein sequence ID" value="VDL14614.1"/>
    <property type="molecule type" value="Genomic_DNA"/>
</dbReference>
<dbReference type="SMART" id="SM00394">
    <property type="entry name" value="RIIa"/>
    <property type="match status" value="1"/>
</dbReference>
<evidence type="ECO:0000259" key="2">
    <source>
        <dbReference type="SMART" id="SM00394"/>
    </source>
</evidence>
<evidence type="ECO:0000313" key="3">
    <source>
        <dbReference type="EMBL" id="VDL14614.1"/>
    </source>
</evidence>
<dbReference type="AlphaFoldDB" id="A0A0R3S858"/>
<dbReference type="OrthoDB" id="252964at2759"/>
<evidence type="ECO:0000313" key="4">
    <source>
        <dbReference type="Proteomes" id="UP000274504"/>
    </source>
</evidence>
<reference evidence="5" key="1">
    <citation type="submission" date="2017-02" db="UniProtKB">
        <authorList>
            <consortium name="WormBaseParasite"/>
        </authorList>
    </citation>
    <scope>IDENTIFICATION</scope>
</reference>
<reference evidence="3 4" key="2">
    <citation type="submission" date="2018-11" db="EMBL/GenBank/DDBJ databases">
        <authorList>
            <consortium name="Pathogen Informatics"/>
        </authorList>
    </citation>
    <scope>NUCLEOTIDE SEQUENCE [LARGE SCALE GENOMIC DNA]</scope>
</reference>
<dbReference type="SUPFAM" id="SSF47391">
    <property type="entry name" value="Dimerization-anchoring domain of cAMP-dependent PK regulatory subunit"/>
    <property type="match status" value="1"/>
</dbReference>
<dbReference type="Gene3D" id="1.20.890.10">
    <property type="entry name" value="cAMP-dependent protein kinase regulatory subunit, dimerization-anchoring domain"/>
    <property type="match status" value="1"/>
</dbReference>
<feature type="region of interest" description="Disordered" evidence="1">
    <location>
        <begin position="45"/>
        <end position="82"/>
    </location>
</feature>
<dbReference type="InterPro" id="IPR003117">
    <property type="entry name" value="cAMP_dep_PK_reg_su_I/II_a/b"/>
</dbReference>